<dbReference type="RefSeq" id="WP_150999067.1">
    <property type="nucleotide sequence ID" value="NZ_CABVPM010000027.1"/>
</dbReference>
<protein>
    <submittedName>
        <fullName evidence="1">Uncharacterized protein</fullName>
    </submittedName>
</protein>
<evidence type="ECO:0000313" key="2">
    <source>
        <dbReference type="Proteomes" id="UP000473470"/>
    </source>
</evidence>
<dbReference type="EMBL" id="VZOK01000033">
    <property type="protein sequence ID" value="KAB0635925.1"/>
    <property type="molecule type" value="Genomic_DNA"/>
</dbReference>
<dbReference type="Proteomes" id="UP000473470">
    <property type="component" value="Unassembled WGS sequence"/>
</dbReference>
<accession>A0A6L3MT79</accession>
<gene>
    <name evidence="1" type="ORF">F7R25_21465</name>
</gene>
<proteinExistence type="predicted"/>
<name>A0A6L3MT79_9BURK</name>
<sequence>MTKCWQRRGTTGYFTGPLRYVKSFTQTTDSGSGAAETALTTCATPMACGRAPDTDRIFRGILMLSRSKLALFSRARPTGSIAIAIARSMRTGSELFRDRTSRMIGLASSPTFHAIHDAWSFPEPTRFVDLPELNPLTPSKIWSGLYPSISRKTLQKPPTCADKL</sequence>
<comment type="caution">
    <text evidence="1">The sequence shown here is derived from an EMBL/GenBank/DDBJ whole genome shotgun (WGS) entry which is preliminary data.</text>
</comment>
<reference evidence="1 2" key="1">
    <citation type="submission" date="2019-09" db="EMBL/GenBank/DDBJ databases">
        <title>Draft genome sequences of 48 bacterial type strains from the CCUG.</title>
        <authorList>
            <person name="Tunovic T."/>
            <person name="Pineiro-Iglesias B."/>
            <person name="Unosson C."/>
            <person name="Inganas E."/>
            <person name="Ohlen M."/>
            <person name="Cardew S."/>
            <person name="Jensie-Markopoulos S."/>
            <person name="Salva-Serra F."/>
            <person name="Jaen-Luchoro D."/>
            <person name="Karlsson R."/>
            <person name="Svensson-Stadler L."/>
            <person name="Chun J."/>
            <person name="Moore E."/>
        </authorList>
    </citation>
    <scope>NUCLEOTIDE SEQUENCE [LARGE SCALE GENOMIC DNA]</scope>
    <source>
        <strain evidence="1 2">CCUG 65686</strain>
    </source>
</reference>
<organism evidence="1 2">
    <name type="scientific">Burkholderia stagnalis</name>
    <dbReference type="NCBI Taxonomy" id="1503054"/>
    <lineage>
        <taxon>Bacteria</taxon>
        <taxon>Pseudomonadati</taxon>
        <taxon>Pseudomonadota</taxon>
        <taxon>Betaproteobacteria</taxon>
        <taxon>Burkholderiales</taxon>
        <taxon>Burkholderiaceae</taxon>
        <taxon>Burkholderia</taxon>
        <taxon>Burkholderia cepacia complex</taxon>
    </lineage>
</organism>
<evidence type="ECO:0000313" key="1">
    <source>
        <dbReference type="EMBL" id="KAB0635925.1"/>
    </source>
</evidence>
<dbReference type="AlphaFoldDB" id="A0A6L3MT79"/>